<reference evidence="1" key="1">
    <citation type="submission" date="2019-08" db="EMBL/GenBank/DDBJ databases">
        <authorList>
            <person name="Kucharzyk K."/>
            <person name="Murdoch R.W."/>
            <person name="Higgins S."/>
            <person name="Loffler F."/>
        </authorList>
    </citation>
    <scope>NUCLEOTIDE SEQUENCE</scope>
</reference>
<dbReference type="AlphaFoldDB" id="A0A644ZUY2"/>
<evidence type="ECO:0000313" key="1">
    <source>
        <dbReference type="EMBL" id="MPM44780.1"/>
    </source>
</evidence>
<comment type="caution">
    <text evidence="1">The sequence shown here is derived from an EMBL/GenBank/DDBJ whole genome shotgun (WGS) entry which is preliminary data.</text>
</comment>
<protein>
    <submittedName>
        <fullName evidence="1">Uncharacterized protein</fullName>
    </submittedName>
</protein>
<sequence>MADSLSDIMKFLNSLLFYNISDGLIIVGQSGGCWRSIVIKHNEYLVRESDLLTIHFFKSACDGGGVVVRQHNIRFRKNDAPCWGIENLLGKCFSGHDCIIWFLKFTNI</sequence>
<organism evidence="1">
    <name type="scientific">bioreactor metagenome</name>
    <dbReference type="NCBI Taxonomy" id="1076179"/>
    <lineage>
        <taxon>unclassified sequences</taxon>
        <taxon>metagenomes</taxon>
        <taxon>ecological metagenomes</taxon>
    </lineage>
</organism>
<dbReference type="EMBL" id="VSSQ01010613">
    <property type="protein sequence ID" value="MPM44780.1"/>
    <property type="molecule type" value="Genomic_DNA"/>
</dbReference>
<accession>A0A644ZUY2</accession>
<gene>
    <name evidence="1" type="ORF">SDC9_91462</name>
</gene>
<proteinExistence type="predicted"/>
<name>A0A644ZUY2_9ZZZZ</name>